<dbReference type="PANTHER" id="PTHR33710:SF79">
    <property type="entry name" value="OS06G0205337 PROTEIN"/>
    <property type="match status" value="1"/>
</dbReference>
<name>A0ABR2U6V1_9ROSI</name>
<accession>A0ABR2U6V1</accession>
<protein>
    <recommendedName>
        <fullName evidence="3">Endonuclease/exonuclease/phosphatase domain-containing protein</fullName>
    </recommendedName>
</protein>
<comment type="caution">
    <text evidence="1">The sequence shown here is derived from an EMBL/GenBank/DDBJ whole genome shotgun (WGS) entry which is preliminary data.</text>
</comment>
<reference evidence="1 2" key="1">
    <citation type="journal article" date="2024" name="G3 (Bethesda)">
        <title>Genome assembly of Hibiscus sabdariffa L. provides insights into metabolisms of medicinal natural products.</title>
        <authorList>
            <person name="Kim T."/>
        </authorList>
    </citation>
    <scope>NUCLEOTIDE SEQUENCE [LARGE SCALE GENOMIC DNA]</scope>
    <source>
        <strain evidence="1">TK-2024</strain>
        <tissue evidence="1">Old leaves</tissue>
    </source>
</reference>
<proteinExistence type="predicted"/>
<dbReference type="Proteomes" id="UP001396334">
    <property type="component" value="Unassembled WGS sequence"/>
</dbReference>
<dbReference type="Gene3D" id="3.60.10.10">
    <property type="entry name" value="Endonuclease/exonuclease/phosphatase"/>
    <property type="match status" value="1"/>
</dbReference>
<sequence length="237" mass="27999">MSVMAWNVRGLGNKETVRALKNAAFKFKSSVIFLSETKKKKQYLEKIRMKMKMNGSFYVDPIGIAGELPIKGRTFTWSNHRSDEDAILEKLDRVLVSLEWSNAFPKALRILNAALASDHAPIFLLLKGVNKRYKKDFKFEAKWVLEEDCLENVKEGWPLGNSNSYNPVFSKKLNKTRSKLRQWSKMKLRRNKNREEELKEKIKFLQGKQLSKNELEDLRIMEMELHKLWESEEKYWH</sequence>
<dbReference type="InterPro" id="IPR036691">
    <property type="entry name" value="Endo/exonu/phosph_ase_sf"/>
</dbReference>
<evidence type="ECO:0008006" key="3">
    <source>
        <dbReference type="Google" id="ProtNLM"/>
    </source>
</evidence>
<keyword evidence="2" id="KW-1185">Reference proteome</keyword>
<dbReference type="SUPFAM" id="SSF56219">
    <property type="entry name" value="DNase I-like"/>
    <property type="match status" value="2"/>
</dbReference>
<dbReference type="EMBL" id="JBBPBN010000002">
    <property type="protein sequence ID" value="KAK9045463.1"/>
    <property type="molecule type" value="Genomic_DNA"/>
</dbReference>
<organism evidence="1 2">
    <name type="scientific">Hibiscus sabdariffa</name>
    <name type="common">roselle</name>
    <dbReference type="NCBI Taxonomy" id="183260"/>
    <lineage>
        <taxon>Eukaryota</taxon>
        <taxon>Viridiplantae</taxon>
        <taxon>Streptophyta</taxon>
        <taxon>Embryophyta</taxon>
        <taxon>Tracheophyta</taxon>
        <taxon>Spermatophyta</taxon>
        <taxon>Magnoliopsida</taxon>
        <taxon>eudicotyledons</taxon>
        <taxon>Gunneridae</taxon>
        <taxon>Pentapetalae</taxon>
        <taxon>rosids</taxon>
        <taxon>malvids</taxon>
        <taxon>Malvales</taxon>
        <taxon>Malvaceae</taxon>
        <taxon>Malvoideae</taxon>
        <taxon>Hibiscus</taxon>
    </lineage>
</organism>
<dbReference type="PANTHER" id="PTHR33710">
    <property type="entry name" value="BNAC02G09200D PROTEIN"/>
    <property type="match status" value="1"/>
</dbReference>
<gene>
    <name evidence="1" type="ORF">V6N11_059343</name>
</gene>
<evidence type="ECO:0000313" key="2">
    <source>
        <dbReference type="Proteomes" id="UP001396334"/>
    </source>
</evidence>
<evidence type="ECO:0000313" key="1">
    <source>
        <dbReference type="EMBL" id="KAK9045463.1"/>
    </source>
</evidence>